<reference evidence="2 3" key="1">
    <citation type="submission" date="2021-02" db="EMBL/GenBank/DDBJ databases">
        <title>Bacillus sp. RD4P76, an endophyte from a halophyte.</title>
        <authorList>
            <person name="Sun J.-Q."/>
        </authorList>
    </citation>
    <scope>NUCLEOTIDE SEQUENCE [LARGE SCALE GENOMIC DNA]</scope>
    <source>
        <strain evidence="2 3">RD4P76</strain>
    </source>
</reference>
<accession>A0ABS2DI72</accession>
<evidence type="ECO:0008006" key="4">
    <source>
        <dbReference type="Google" id="ProtNLM"/>
    </source>
</evidence>
<evidence type="ECO:0000313" key="3">
    <source>
        <dbReference type="Proteomes" id="UP001518925"/>
    </source>
</evidence>
<dbReference type="EMBL" id="JAFELM010000030">
    <property type="protein sequence ID" value="MBM6618186.1"/>
    <property type="molecule type" value="Genomic_DNA"/>
</dbReference>
<feature type="signal peptide" evidence="1">
    <location>
        <begin position="1"/>
        <end position="27"/>
    </location>
</feature>
<dbReference type="Proteomes" id="UP001518925">
    <property type="component" value="Unassembled WGS sequence"/>
</dbReference>
<organism evidence="2 3">
    <name type="scientific">Bacillus suaedaesalsae</name>
    <dbReference type="NCBI Taxonomy" id="2810349"/>
    <lineage>
        <taxon>Bacteria</taxon>
        <taxon>Bacillati</taxon>
        <taxon>Bacillota</taxon>
        <taxon>Bacilli</taxon>
        <taxon>Bacillales</taxon>
        <taxon>Bacillaceae</taxon>
        <taxon>Bacillus</taxon>
    </lineage>
</organism>
<comment type="caution">
    <text evidence="2">The sequence shown here is derived from an EMBL/GenBank/DDBJ whole genome shotgun (WGS) entry which is preliminary data.</text>
</comment>
<sequence length="165" mass="19370">MKKEYRRRMITMIRFLILVAFIVNLTACTDATQPDNKESESTPTNVSMRKNKEMSLTNNAIAKKAKQKIIKYDEINQVIAIHNDMELIVGFNVKKLQEFNVKEIEGRVKKDLEKEFNNELITVSHDRKILMELEKLIKEQETLSEKEIKQRMQEIKSLSKEVTLL</sequence>
<keyword evidence="3" id="KW-1185">Reference proteome</keyword>
<gene>
    <name evidence="2" type="ORF">JR050_11005</name>
</gene>
<keyword evidence="1" id="KW-0732">Signal</keyword>
<protein>
    <recommendedName>
        <fullName evidence="4">Sporulation protein</fullName>
    </recommendedName>
</protein>
<evidence type="ECO:0000313" key="2">
    <source>
        <dbReference type="EMBL" id="MBM6618186.1"/>
    </source>
</evidence>
<proteinExistence type="predicted"/>
<evidence type="ECO:0000256" key="1">
    <source>
        <dbReference type="SAM" id="SignalP"/>
    </source>
</evidence>
<name>A0ABS2DI72_9BACI</name>
<feature type="chain" id="PRO_5047171739" description="Sporulation protein" evidence="1">
    <location>
        <begin position="28"/>
        <end position="165"/>
    </location>
</feature>